<protein>
    <recommendedName>
        <fullName evidence="2">Response regulatory domain-containing protein</fullName>
    </recommendedName>
</protein>
<accession>A0A1I4GPN2</accession>
<proteinExistence type="predicted"/>
<sequence>MPTTDVETASSTLPQGVCYRIQVLVVGRHKRWRDDLSAEIRMLGYQVTACDRGVDAMTVLALGLPVDVMVVDAALQGGSLCCAQLAVEARALRPGLRIVLSSDPFDPPEQEASVLVPDALFIQREQFQTGMVATLMREALANRVA</sequence>
<dbReference type="EMBL" id="FOTK01000003">
    <property type="protein sequence ID" value="SFL31925.1"/>
    <property type="molecule type" value="Genomic_DNA"/>
</dbReference>
<dbReference type="SUPFAM" id="SSF52172">
    <property type="entry name" value="CheY-like"/>
    <property type="match status" value="1"/>
</dbReference>
<evidence type="ECO:0000313" key="3">
    <source>
        <dbReference type="EMBL" id="SFL31925.1"/>
    </source>
</evidence>
<dbReference type="Proteomes" id="UP000199048">
    <property type="component" value="Unassembled WGS sequence"/>
</dbReference>
<dbReference type="Gene3D" id="3.40.50.2300">
    <property type="match status" value="1"/>
</dbReference>
<organism evidence="3 4">
    <name type="scientific">Methylobacterium pseudosasicola</name>
    <dbReference type="NCBI Taxonomy" id="582667"/>
    <lineage>
        <taxon>Bacteria</taxon>
        <taxon>Pseudomonadati</taxon>
        <taxon>Pseudomonadota</taxon>
        <taxon>Alphaproteobacteria</taxon>
        <taxon>Hyphomicrobiales</taxon>
        <taxon>Methylobacteriaceae</taxon>
        <taxon>Methylobacterium</taxon>
    </lineage>
</organism>
<feature type="domain" description="Response regulatory" evidence="2">
    <location>
        <begin position="22"/>
        <end position="145"/>
    </location>
</feature>
<gene>
    <name evidence="3" type="ORF">SAMN05192568_1003151</name>
</gene>
<dbReference type="OrthoDB" id="7992413at2"/>
<dbReference type="GO" id="GO:0000160">
    <property type="term" value="P:phosphorelay signal transduction system"/>
    <property type="evidence" value="ECO:0007669"/>
    <property type="project" value="InterPro"/>
</dbReference>
<keyword evidence="1" id="KW-0597">Phosphoprotein</keyword>
<evidence type="ECO:0000313" key="4">
    <source>
        <dbReference type="Proteomes" id="UP000199048"/>
    </source>
</evidence>
<keyword evidence="4" id="KW-1185">Reference proteome</keyword>
<dbReference type="InterPro" id="IPR001789">
    <property type="entry name" value="Sig_transdc_resp-reg_receiver"/>
</dbReference>
<feature type="modified residue" description="4-aspartylphosphate" evidence="1">
    <location>
        <position position="72"/>
    </location>
</feature>
<dbReference type="PROSITE" id="PS50110">
    <property type="entry name" value="RESPONSE_REGULATORY"/>
    <property type="match status" value="1"/>
</dbReference>
<dbReference type="STRING" id="582667.SAMN05192568_1003151"/>
<name>A0A1I4GPN2_9HYPH</name>
<dbReference type="AlphaFoldDB" id="A0A1I4GPN2"/>
<dbReference type="RefSeq" id="WP_092037616.1">
    <property type="nucleotide sequence ID" value="NZ_FOTK01000003.1"/>
</dbReference>
<evidence type="ECO:0000259" key="2">
    <source>
        <dbReference type="PROSITE" id="PS50110"/>
    </source>
</evidence>
<evidence type="ECO:0000256" key="1">
    <source>
        <dbReference type="PROSITE-ProRule" id="PRU00169"/>
    </source>
</evidence>
<reference evidence="4" key="1">
    <citation type="submission" date="2016-10" db="EMBL/GenBank/DDBJ databases">
        <authorList>
            <person name="Varghese N."/>
            <person name="Submissions S."/>
        </authorList>
    </citation>
    <scope>NUCLEOTIDE SEQUENCE [LARGE SCALE GENOMIC DNA]</scope>
    <source>
        <strain evidence="4">BL36</strain>
    </source>
</reference>
<dbReference type="InterPro" id="IPR011006">
    <property type="entry name" value="CheY-like_superfamily"/>
</dbReference>